<keyword evidence="3" id="KW-1185">Reference proteome</keyword>
<evidence type="ECO:0000313" key="3">
    <source>
        <dbReference type="Proteomes" id="UP000648722"/>
    </source>
</evidence>
<organism evidence="2 3">
    <name type="scientific">Glycocaulis albus</name>
    <dbReference type="NCBI Taxonomy" id="1382801"/>
    <lineage>
        <taxon>Bacteria</taxon>
        <taxon>Pseudomonadati</taxon>
        <taxon>Pseudomonadota</taxon>
        <taxon>Alphaproteobacteria</taxon>
        <taxon>Maricaulales</taxon>
        <taxon>Maricaulaceae</taxon>
        <taxon>Glycocaulis</taxon>
    </lineage>
</organism>
<feature type="signal peptide" evidence="1">
    <location>
        <begin position="1"/>
        <end position="24"/>
    </location>
</feature>
<keyword evidence="1" id="KW-0732">Signal</keyword>
<proteinExistence type="predicted"/>
<gene>
    <name evidence="2" type="ORF">GCM10007420_00150</name>
</gene>
<protein>
    <recommendedName>
        <fullName evidence="4">YbjN domain-containing protein</fullName>
    </recommendedName>
</protein>
<dbReference type="InterPro" id="IPR019660">
    <property type="entry name" value="Put_sensory_transdc_reg_YbjN"/>
</dbReference>
<comment type="caution">
    <text evidence="2">The sequence shown here is derived from an EMBL/GenBank/DDBJ whole genome shotgun (WGS) entry which is preliminary data.</text>
</comment>
<evidence type="ECO:0000313" key="2">
    <source>
        <dbReference type="EMBL" id="GGG89125.1"/>
    </source>
</evidence>
<name>A0ABQ1XBI2_9PROT</name>
<accession>A0ABQ1XBI2</accession>
<dbReference type="Pfam" id="PF10722">
    <property type="entry name" value="YbjN"/>
    <property type="match status" value="1"/>
</dbReference>
<reference evidence="3" key="1">
    <citation type="journal article" date="2019" name="Int. J. Syst. Evol. Microbiol.">
        <title>The Global Catalogue of Microorganisms (GCM) 10K type strain sequencing project: providing services to taxonomists for standard genome sequencing and annotation.</title>
        <authorList>
            <consortium name="The Broad Institute Genomics Platform"/>
            <consortium name="The Broad Institute Genome Sequencing Center for Infectious Disease"/>
            <person name="Wu L."/>
            <person name="Ma J."/>
        </authorList>
    </citation>
    <scope>NUCLEOTIDE SEQUENCE [LARGE SCALE GENOMIC DNA]</scope>
    <source>
        <strain evidence="3">CGMCC 1.12766</strain>
    </source>
</reference>
<dbReference type="EMBL" id="BMFS01000001">
    <property type="protein sequence ID" value="GGG89125.1"/>
    <property type="molecule type" value="Genomic_DNA"/>
</dbReference>
<evidence type="ECO:0000256" key="1">
    <source>
        <dbReference type="SAM" id="SignalP"/>
    </source>
</evidence>
<dbReference type="RefSeq" id="WP_188450514.1">
    <property type="nucleotide sequence ID" value="NZ_BMFS01000001.1"/>
</dbReference>
<dbReference type="Proteomes" id="UP000648722">
    <property type="component" value="Unassembled WGS sequence"/>
</dbReference>
<sequence length="160" mass="16343">MTMLIRAGMALASICLAAAAPAAAQGTGPVIERIDAQGLRTLVTGLGHEITNETVTDQGQPLLIATTGTMNYLVAGTVCEDGQCQGMLTELVFTNTPATLEVANQVNQTYAAIKLVVLEGDSVVFSRYDVLNGGTTLGALSTSVSTLLEIAGSVVQAGGE</sequence>
<feature type="chain" id="PRO_5047362647" description="YbjN domain-containing protein" evidence="1">
    <location>
        <begin position="25"/>
        <end position="160"/>
    </location>
</feature>
<evidence type="ECO:0008006" key="4">
    <source>
        <dbReference type="Google" id="ProtNLM"/>
    </source>
</evidence>